<comment type="caution">
    <text evidence="8">The sequence shown here is derived from an EMBL/GenBank/DDBJ whole genome shotgun (WGS) entry which is preliminary data.</text>
</comment>
<dbReference type="Gene3D" id="3.50.50.60">
    <property type="entry name" value="FAD/NAD(P)-binding domain"/>
    <property type="match status" value="2"/>
</dbReference>
<gene>
    <name evidence="8" type="ORF">C1H84_09035</name>
</gene>
<evidence type="ECO:0000256" key="7">
    <source>
        <dbReference type="ARBA" id="ARBA00023033"/>
    </source>
</evidence>
<evidence type="ECO:0000313" key="8">
    <source>
        <dbReference type="EMBL" id="RBM01962.1"/>
    </source>
</evidence>
<dbReference type="InterPro" id="IPR020946">
    <property type="entry name" value="Flavin_mOase-like"/>
</dbReference>
<dbReference type="GO" id="GO:0050660">
    <property type="term" value="F:flavin adenine dinucleotide binding"/>
    <property type="evidence" value="ECO:0007669"/>
    <property type="project" value="InterPro"/>
</dbReference>
<dbReference type="PANTHER" id="PTHR43098:SF3">
    <property type="entry name" value="L-ORNITHINE N(5)-MONOOXYGENASE-RELATED"/>
    <property type="match status" value="1"/>
</dbReference>
<sequence length="535" mass="59719">MRMPHEVDALVVGAGFSGLYSMHKLRGLGLSTVILEKGDGVGGTWYWNRYPGARCDVESPYYSYSFDEDLQQDWEWTERYPAQPELLKYINHVADRFDLRKDIFFETTVVSAVFDESTERWTVTSIGPDGGSVISAKYCIMATGCLSSARMPDIPGINSFTGRLLHTGMWPHEEVDFTGQRVGVIGTGSSGIQAIPMIAKQAKNLQVFQRTANFSVPAFNGPIDQEWFAKIKANYPELRERSRHTAMGIPYQRRNQAAVDISEDERRAVFEEHWPKGGFRISSCFNDLMRNKESNDSLSDFVRAKIEQTVTDPKTAELLKPYGYPITGKRICVDTDYYATFNRENVQLIDVKSDPIVEITPTGVRTESNFYELDALVVATGFDAMTGAMLRMDIRGRDGASLREHWDAGARTYLGVAIAGFPNLFTIAGPGSPSVLSNMLTSIEQHVEWITDHLAYLQAKGYETSEATTASEAGWVEHVRELADQTLFPTANSWYLGANVPGKPRVFMPYVGGVGTYRAHCEGVAAREYEGFALK</sequence>
<reference evidence="8 9" key="1">
    <citation type="submission" date="2018-01" db="EMBL/GenBank/DDBJ databases">
        <title>Glutamicibacter soli strain NHPC-3 Whole genome sequence and assembly.</title>
        <authorList>
            <person name="Choudhury P."/>
            <person name="Gupta D."/>
            <person name="Sengupta K."/>
            <person name="Jawed A."/>
            <person name="Sultana N."/>
            <person name="Saha P."/>
        </authorList>
    </citation>
    <scope>NUCLEOTIDE SEQUENCE [LARGE SCALE GENOMIC DNA]</scope>
    <source>
        <strain evidence="8 9">NHPC-3</strain>
    </source>
</reference>
<keyword evidence="4" id="KW-0274">FAD</keyword>
<dbReference type="GO" id="GO:0004499">
    <property type="term" value="F:N,N-dimethylaniline monooxygenase activity"/>
    <property type="evidence" value="ECO:0007669"/>
    <property type="project" value="InterPro"/>
</dbReference>
<dbReference type="InterPro" id="IPR050775">
    <property type="entry name" value="FAD-binding_Monooxygenases"/>
</dbReference>
<dbReference type="AlphaFoldDB" id="A0A365YH32"/>
<evidence type="ECO:0000256" key="3">
    <source>
        <dbReference type="ARBA" id="ARBA00022630"/>
    </source>
</evidence>
<dbReference type="Proteomes" id="UP000252167">
    <property type="component" value="Unassembled WGS sequence"/>
</dbReference>
<evidence type="ECO:0000256" key="2">
    <source>
        <dbReference type="ARBA" id="ARBA00010139"/>
    </source>
</evidence>
<keyword evidence="6" id="KW-0560">Oxidoreductase</keyword>
<name>A0A365YH32_9MICC</name>
<keyword evidence="5" id="KW-0521">NADP</keyword>
<evidence type="ECO:0000256" key="4">
    <source>
        <dbReference type="ARBA" id="ARBA00022827"/>
    </source>
</evidence>
<keyword evidence="7 8" id="KW-0503">Monooxygenase</keyword>
<evidence type="ECO:0000313" key="9">
    <source>
        <dbReference type="Proteomes" id="UP000252167"/>
    </source>
</evidence>
<dbReference type="PANTHER" id="PTHR43098">
    <property type="entry name" value="L-ORNITHINE N(5)-MONOOXYGENASE-RELATED"/>
    <property type="match status" value="1"/>
</dbReference>
<dbReference type="Pfam" id="PF00743">
    <property type="entry name" value="FMO-like"/>
    <property type="match status" value="1"/>
</dbReference>
<dbReference type="SUPFAM" id="SSF51905">
    <property type="entry name" value="FAD/NAD(P)-binding domain"/>
    <property type="match status" value="2"/>
</dbReference>
<comment type="cofactor">
    <cofactor evidence="1">
        <name>FAD</name>
        <dbReference type="ChEBI" id="CHEBI:57692"/>
    </cofactor>
</comment>
<keyword evidence="9" id="KW-1185">Reference proteome</keyword>
<dbReference type="InterPro" id="IPR036188">
    <property type="entry name" value="FAD/NAD-bd_sf"/>
</dbReference>
<dbReference type="GO" id="GO:0050661">
    <property type="term" value="F:NADP binding"/>
    <property type="evidence" value="ECO:0007669"/>
    <property type="project" value="InterPro"/>
</dbReference>
<dbReference type="EMBL" id="POAF01000003">
    <property type="protein sequence ID" value="RBM01962.1"/>
    <property type="molecule type" value="Genomic_DNA"/>
</dbReference>
<evidence type="ECO:0000256" key="6">
    <source>
        <dbReference type="ARBA" id="ARBA00023002"/>
    </source>
</evidence>
<accession>A0A365YH32</accession>
<comment type="similarity">
    <text evidence="2">Belongs to the FAD-binding monooxygenase family.</text>
</comment>
<evidence type="ECO:0000256" key="1">
    <source>
        <dbReference type="ARBA" id="ARBA00001974"/>
    </source>
</evidence>
<protein>
    <submittedName>
        <fullName evidence="8">Cyclohexanone monooxygenase</fullName>
    </submittedName>
</protein>
<evidence type="ECO:0000256" key="5">
    <source>
        <dbReference type="ARBA" id="ARBA00022857"/>
    </source>
</evidence>
<organism evidence="8 9">
    <name type="scientific">Glutamicibacter soli</name>
    <dbReference type="NCBI Taxonomy" id="453836"/>
    <lineage>
        <taxon>Bacteria</taxon>
        <taxon>Bacillati</taxon>
        <taxon>Actinomycetota</taxon>
        <taxon>Actinomycetes</taxon>
        <taxon>Micrococcales</taxon>
        <taxon>Micrococcaceae</taxon>
        <taxon>Glutamicibacter</taxon>
    </lineage>
</organism>
<keyword evidence="3" id="KW-0285">Flavoprotein</keyword>
<proteinExistence type="inferred from homology"/>